<feature type="signal peptide" evidence="1">
    <location>
        <begin position="1"/>
        <end position="23"/>
    </location>
</feature>
<dbReference type="OrthoDB" id="947745at2"/>
<evidence type="ECO:0000313" key="3">
    <source>
        <dbReference type="Proteomes" id="UP000256373"/>
    </source>
</evidence>
<organism evidence="2 3">
    <name type="scientific">Dyadobacter luteus</name>
    <dbReference type="NCBI Taxonomy" id="2259619"/>
    <lineage>
        <taxon>Bacteria</taxon>
        <taxon>Pseudomonadati</taxon>
        <taxon>Bacteroidota</taxon>
        <taxon>Cytophagia</taxon>
        <taxon>Cytophagales</taxon>
        <taxon>Spirosomataceae</taxon>
        <taxon>Dyadobacter</taxon>
    </lineage>
</organism>
<proteinExistence type="predicted"/>
<sequence>MNPKKGSISLSFFLLFWALGAAAQVNNSGKPGIIFTPSAVETQEGLFRFGYNYVPQHYSLRKRGVNPERVIYANITIFKRLEINANLLQMISTDQNKVKEGIGDRQLDLRYLILKEKSKFPSLAVIITTPFTIDGAMLTHALVATKNFEVGKDLKLEASVGYGSPYYLYRDESNLTNSNMLSNFKWKKKSEDRYKNHYLQGPFGGAVLHYKNLGGVMAEWDSKHVNVGAYARLFKVWTIQAGLLDGKQLTAGTSVAINLLKPSRRLKQQADEKN</sequence>
<feature type="chain" id="PRO_5017539603" description="YjbH domain-containing protein" evidence="1">
    <location>
        <begin position="24"/>
        <end position="274"/>
    </location>
</feature>
<accession>A0A3D8YI31</accession>
<dbReference type="InterPro" id="IPR010344">
    <property type="entry name" value="YbjH"/>
</dbReference>
<reference evidence="2 3" key="1">
    <citation type="submission" date="2018-07" db="EMBL/GenBank/DDBJ databases">
        <title>Dyadobacter roseus sp. nov., isolated from rose rhizosphere soil.</title>
        <authorList>
            <person name="Chen L."/>
        </authorList>
    </citation>
    <scope>NUCLEOTIDE SEQUENCE [LARGE SCALE GENOMIC DNA]</scope>
    <source>
        <strain evidence="2 3">RS19</strain>
    </source>
</reference>
<comment type="caution">
    <text evidence="2">The sequence shown here is derived from an EMBL/GenBank/DDBJ whole genome shotgun (WGS) entry which is preliminary data.</text>
</comment>
<name>A0A3D8YI31_9BACT</name>
<protein>
    <recommendedName>
        <fullName evidence="4">YjbH domain-containing protein</fullName>
    </recommendedName>
</protein>
<evidence type="ECO:0000313" key="2">
    <source>
        <dbReference type="EMBL" id="REA64493.1"/>
    </source>
</evidence>
<dbReference type="RefSeq" id="WP_115829101.1">
    <property type="nucleotide sequence ID" value="NZ_QNUL01000001.1"/>
</dbReference>
<evidence type="ECO:0008006" key="4">
    <source>
        <dbReference type="Google" id="ProtNLM"/>
    </source>
</evidence>
<keyword evidence="3" id="KW-1185">Reference proteome</keyword>
<dbReference type="EMBL" id="QNUL01000001">
    <property type="protein sequence ID" value="REA64493.1"/>
    <property type="molecule type" value="Genomic_DNA"/>
</dbReference>
<gene>
    <name evidence="2" type="ORF">DSL64_02800</name>
</gene>
<keyword evidence="1" id="KW-0732">Signal</keyword>
<dbReference type="Pfam" id="PF06082">
    <property type="entry name" value="YjbH"/>
    <property type="match status" value="1"/>
</dbReference>
<dbReference type="AlphaFoldDB" id="A0A3D8YI31"/>
<dbReference type="Proteomes" id="UP000256373">
    <property type="component" value="Unassembled WGS sequence"/>
</dbReference>
<evidence type="ECO:0000256" key="1">
    <source>
        <dbReference type="SAM" id="SignalP"/>
    </source>
</evidence>